<dbReference type="PROSITE" id="PS50109">
    <property type="entry name" value="HIS_KIN"/>
    <property type="match status" value="1"/>
</dbReference>
<dbReference type="PRINTS" id="PR00344">
    <property type="entry name" value="BCTRLSENSOR"/>
</dbReference>
<evidence type="ECO:0000256" key="2">
    <source>
        <dbReference type="PROSITE-ProRule" id="PRU00169"/>
    </source>
</evidence>
<protein>
    <recommendedName>
        <fullName evidence="7">Histidine kinase</fullName>
    </recommendedName>
</protein>
<dbReference type="SUPFAM" id="SSF52172">
    <property type="entry name" value="CheY-like"/>
    <property type="match status" value="1"/>
</dbReference>
<dbReference type="InterPro" id="IPR050956">
    <property type="entry name" value="2C_system_His_kinase"/>
</dbReference>
<dbReference type="GO" id="GO:0000160">
    <property type="term" value="P:phosphorelay signal transduction system"/>
    <property type="evidence" value="ECO:0007669"/>
    <property type="project" value="InterPro"/>
</dbReference>
<dbReference type="SUPFAM" id="SSF55874">
    <property type="entry name" value="ATPase domain of HSP90 chaperone/DNA topoisomerase II/histidine kinase"/>
    <property type="match status" value="1"/>
</dbReference>
<dbReference type="InterPro" id="IPR005467">
    <property type="entry name" value="His_kinase_dom"/>
</dbReference>
<evidence type="ECO:0000259" key="3">
    <source>
        <dbReference type="PROSITE" id="PS50109"/>
    </source>
</evidence>
<evidence type="ECO:0000256" key="1">
    <source>
        <dbReference type="ARBA" id="ARBA00022553"/>
    </source>
</evidence>
<dbReference type="AlphaFoldDB" id="A0AAU9I4Y3"/>
<feature type="modified residue" description="4-aspartylphosphate" evidence="2">
    <location>
        <position position="266"/>
    </location>
</feature>
<dbReference type="SMART" id="SM00448">
    <property type="entry name" value="REC"/>
    <property type="match status" value="1"/>
</dbReference>
<name>A0AAU9I4Y3_9CILI</name>
<dbReference type="InterPro" id="IPR011006">
    <property type="entry name" value="CheY-like_superfamily"/>
</dbReference>
<dbReference type="InterPro" id="IPR004358">
    <property type="entry name" value="Sig_transdc_His_kin-like_C"/>
</dbReference>
<keyword evidence="1 2" id="KW-0597">Phosphoprotein</keyword>
<dbReference type="Gene3D" id="3.30.565.10">
    <property type="entry name" value="Histidine kinase-like ATPase, C-terminal domain"/>
    <property type="match status" value="1"/>
</dbReference>
<dbReference type="InterPro" id="IPR001789">
    <property type="entry name" value="Sig_transdc_resp-reg_receiver"/>
</dbReference>
<accession>A0AAU9I4Y3</accession>
<dbReference type="Gene3D" id="3.40.50.2300">
    <property type="match status" value="1"/>
</dbReference>
<dbReference type="PANTHER" id="PTHR43719:SF28">
    <property type="entry name" value="PEROXIDE STRESS-ACTIVATED HISTIDINE KINASE MAK1-RELATED"/>
    <property type="match status" value="1"/>
</dbReference>
<evidence type="ECO:0000313" key="6">
    <source>
        <dbReference type="Proteomes" id="UP001162131"/>
    </source>
</evidence>
<feature type="domain" description="Response regulatory" evidence="4">
    <location>
        <begin position="212"/>
        <end position="337"/>
    </location>
</feature>
<dbReference type="Proteomes" id="UP001162131">
    <property type="component" value="Unassembled WGS sequence"/>
</dbReference>
<dbReference type="CDD" id="cd17546">
    <property type="entry name" value="REC_hyHK_CKI1_RcsC-like"/>
    <property type="match status" value="1"/>
</dbReference>
<dbReference type="PROSITE" id="PS50110">
    <property type="entry name" value="RESPONSE_REGULATORY"/>
    <property type="match status" value="1"/>
</dbReference>
<organism evidence="5 6">
    <name type="scientific">Blepharisma stoltei</name>
    <dbReference type="NCBI Taxonomy" id="1481888"/>
    <lineage>
        <taxon>Eukaryota</taxon>
        <taxon>Sar</taxon>
        <taxon>Alveolata</taxon>
        <taxon>Ciliophora</taxon>
        <taxon>Postciliodesmatophora</taxon>
        <taxon>Heterotrichea</taxon>
        <taxon>Heterotrichida</taxon>
        <taxon>Blepharismidae</taxon>
        <taxon>Blepharisma</taxon>
    </lineage>
</organism>
<evidence type="ECO:0000313" key="5">
    <source>
        <dbReference type="EMBL" id="CAG9310159.1"/>
    </source>
</evidence>
<evidence type="ECO:0008006" key="7">
    <source>
        <dbReference type="Google" id="ProtNLM"/>
    </source>
</evidence>
<dbReference type="SMART" id="SM00387">
    <property type="entry name" value="HATPase_c"/>
    <property type="match status" value="1"/>
</dbReference>
<dbReference type="PANTHER" id="PTHR43719">
    <property type="entry name" value="TWO-COMPONENT HISTIDINE KINASE"/>
    <property type="match status" value="1"/>
</dbReference>
<sequence length="337" mass="38436">MLSLINDLLDYSKILTGVFSIHKTQCNLKELIKSSCSLFEYQAAKKNLYISFRIDKDLPDMIFTDSLRISQIILNLLRNAFKFTQEGKIEVICLKTAKNTMKCCVEDTGSGVSLEEIRKMIKEIDPLNIPNLGPRGHGFGLYISNLLINQLDGNSIKVKCNSGKGSIFYFNINIYEDKPLSLSIENTETCTNERILPITISSYAHSKGFKKDILIVDDLEFNLEVLGSTLKSYDFEYDEANNGRIAVEKIIRKDASDWPYKVVVMDCEMPEMTGWEASSYIDQQYRQGKIQHLPYIIGYSAYCSEEDIKLCYQCGMIDFLPKPCSTEKIIEAIKKFI</sequence>
<keyword evidence="6" id="KW-1185">Reference proteome</keyword>
<proteinExistence type="predicted"/>
<dbReference type="EMBL" id="CAJZBQ010000001">
    <property type="protein sequence ID" value="CAG9310159.1"/>
    <property type="molecule type" value="Genomic_DNA"/>
</dbReference>
<reference evidence="5" key="1">
    <citation type="submission" date="2021-09" db="EMBL/GenBank/DDBJ databases">
        <authorList>
            <consortium name="AG Swart"/>
            <person name="Singh M."/>
            <person name="Singh A."/>
            <person name="Seah K."/>
            <person name="Emmerich C."/>
        </authorList>
    </citation>
    <scope>NUCLEOTIDE SEQUENCE</scope>
    <source>
        <strain evidence="5">ATCC30299</strain>
    </source>
</reference>
<evidence type="ECO:0000259" key="4">
    <source>
        <dbReference type="PROSITE" id="PS50110"/>
    </source>
</evidence>
<dbReference type="InterPro" id="IPR036890">
    <property type="entry name" value="HATPase_C_sf"/>
</dbReference>
<dbReference type="InterPro" id="IPR003594">
    <property type="entry name" value="HATPase_dom"/>
</dbReference>
<dbReference type="Pfam" id="PF02518">
    <property type="entry name" value="HATPase_c"/>
    <property type="match status" value="1"/>
</dbReference>
<dbReference type="GO" id="GO:0016772">
    <property type="term" value="F:transferase activity, transferring phosphorus-containing groups"/>
    <property type="evidence" value="ECO:0007669"/>
    <property type="project" value="InterPro"/>
</dbReference>
<gene>
    <name evidence="5" type="ORF">BSTOLATCC_MIC368</name>
</gene>
<feature type="domain" description="Histidine kinase" evidence="3">
    <location>
        <begin position="1"/>
        <end position="176"/>
    </location>
</feature>
<comment type="caution">
    <text evidence="5">The sequence shown here is derived from an EMBL/GenBank/DDBJ whole genome shotgun (WGS) entry which is preliminary data.</text>
</comment>
<dbReference type="Pfam" id="PF00072">
    <property type="entry name" value="Response_reg"/>
    <property type="match status" value="1"/>
</dbReference>